<organism evidence="4 5">
    <name type="scientific">Strigamia maritima</name>
    <name type="common">European centipede</name>
    <name type="synonym">Geophilus maritimus</name>
    <dbReference type="NCBI Taxonomy" id="126957"/>
    <lineage>
        <taxon>Eukaryota</taxon>
        <taxon>Metazoa</taxon>
        <taxon>Ecdysozoa</taxon>
        <taxon>Arthropoda</taxon>
        <taxon>Myriapoda</taxon>
        <taxon>Chilopoda</taxon>
        <taxon>Pleurostigmophora</taxon>
        <taxon>Geophilomorpha</taxon>
        <taxon>Linotaeniidae</taxon>
        <taxon>Strigamia</taxon>
    </lineage>
</organism>
<keyword evidence="2" id="KW-1133">Transmembrane helix</keyword>
<dbReference type="InterPro" id="IPR052304">
    <property type="entry name" value="PTTG1IP"/>
</dbReference>
<keyword evidence="3" id="KW-0732">Signal</keyword>
<dbReference type="GO" id="GO:0005737">
    <property type="term" value="C:cytoplasm"/>
    <property type="evidence" value="ECO:0007669"/>
    <property type="project" value="TreeGrafter"/>
</dbReference>
<keyword evidence="2" id="KW-0472">Membrane</keyword>
<dbReference type="PANTHER" id="PTHR15191:SF3">
    <property type="entry name" value="PITUITARY TUMOR-TRANSFORMING GENE PROTEIN-BINDING FACTOR"/>
    <property type="match status" value="1"/>
</dbReference>
<feature type="chain" id="PRO_5004590399" description="PSI domain-containing protein" evidence="3">
    <location>
        <begin position="21"/>
        <end position="187"/>
    </location>
</feature>
<dbReference type="EnsemblMetazoa" id="SMAR011635-RA">
    <property type="protein sequence ID" value="SMAR011635-PA"/>
    <property type="gene ID" value="SMAR011635"/>
</dbReference>
<dbReference type="PhylomeDB" id="T1JCW5"/>
<reference evidence="4" key="2">
    <citation type="submission" date="2015-02" db="UniProtKB">
        <authorList>
            <consortium name="EnsemblMetazoa"/>
        </authorList>
    </citation>
    <scope>IDENTIFICATION</scope>
</reference>
<dbReference type="HOGENOM" id="CLU_109415_1_0_1"/>
<feature type="compositionally biased region" description="Low complexity" evidence="1">
    <location>
        <begin position="29"/>
        <end position="42"/>
    </location>
</feature>
<dbReference type="eggNOG" id="ENOG502RYM1">
    <property type="taxonomic scope" value="Eukaryota"/>
</dbReference>
<name>T1JCW5_STRMM</name>
<keyword evidence="2" id="KW-0812">Transmembrane</keyword>
<dbReference type="Proteomes" id="UP000014500">
    <property type="component" value="Unassembled WGS sequence"/>
</dbReference>
<keyword evidence="5" id="KW-1185">Reference proteome</keyword>
<dbReference type="EMBL" id="JH432085">
    <property type="status" value="NOT_ANNOTATED_CDS"/>
    <property type="molecule type" value="Genomic_DNA"/>
</dbReference>
<evidence type="ECO:0000256" key="1">
    <source>
        <dbReference type="SAM" id="MobiDB-lite"/>
    </source>
</evidence>
<evidence type="ECO:0000256" key="3">
    <source>
        <dbReference type="SAM" id="SignalP"/>
    </source>
</evidence>
<reference evidence="5" key="1">
    <citation type="submission" date="2011-05" db="EMBL/GenBank/DDBJ databases">
        <authorList>
            <person name="Richards S.R."/>
            <person name="Qu J."/>
            <person name="Jiang H."/>
            <person name="Jhangiani S.N."/>
            <person name="Agravi P."/>
            <person name="Goodspeed R."/>
            <person name="Gross S."/>
            <person name="Mandapat C."/>
            <person name="Jackson L."/>
            <person name="Mathew T."/>
            <person name="Pu L."/>
            <person name="Thornton R."/>
            <person name="Saada N."/>
            <person name="Wilczek-Boney K.B."/>
            <person name="Lee S."/>
            <person name="Kovar C."/>
            <person name="Wu Y."/>
            <person name="Scherer S.E."/>
            <person name="Worley K.C."/>
            <person name="Muzny D.M."/>
            <person name="Gibbs R."/>
        </authorList>
    </citation>
    <scope>NUCLEOTIDE SEQUENCE</scope>
    <source>
        <strain evidence="5">Brora</strain>
    </source>
</reference>
<feature type="signal peptide" evidence="3">
    <location>
        <begin position="1"/>
        <end position="20"/>
    </location>
</feature>
<feature type="transmembrane region" description="Helical" evidence="2">
    <location>
        <begin position="105"/>
        <end position="129"/>
    </location>
</feature>
<accession>T1JCW5</accession>
<dbReference type="AlphaFoldDB" id="T1JCW5"/>
<evidence type="ECO:0000256" key="2">
    <source>
        <dbReference type="SAM" id="Phobius"/>
    </source>
</evidence>
<dbReference type="PANTHER" id="PTHR15191">
    <property type="entry name" value="PROTEIN CBG20567"/>
    <property type="match status" value="1"/>
</dbReference>
<proteinExistence type="predicted"/>
<protein>
    <recommendedName>
        <fullName evidence="6">PSI domain-containing protein</fullName>
    </recommendedName>
</protein>
<dbReference type="GO" id="GO:0005634">
    <property type="term" value="C:nucleus"/>
    <property type="evidence" value="ECO:0007669"/>
    <property type="project" value="TreeGrafter"/>
</dbReference>
<dbReference type="OMA" id="CVEYPVR"/>
<evidence type="ECO:0000313" key="4">
    <source>
        <dbReference type="EnsemblMetazoa" id="SMAR011635-PA"/>
    </source>
</evidence>
<sequence>MNFLLWWHVCLWGMLLGVSAVRSEPPNPTHETSTSSPVTTSTMSPEQMCLNSSATCKECVRITACYYCERTKMCAYYPYKHVFPNPEACDMGDVRWGVCWFNFKAMVISMGVIGAILIISLITCICCCCRKRRNTKLIQEEAKYERERELRRITHSEKQKEKQSKYDEIRKKYGLMKDDNPYQRFEA</sequence>
<evidence type="ECO:0000313" key="5">
    <source>
        <dbReference type="Proteomes" id="UP000014500"/>
    </source>
</evidence>
<dbReference type="GO" id="GO:0006606">
    <property type="term" value="P:protein import into nucleus"/>
    <property type="evidence" value="ECO:0007669"/>
    <property type="project" value="TreeGrafter"/>
</dbReference>
<feature type="region of interest" description="Disordered" evidence="1">
    <location>
        <begin position="23"/>
        <end position="42"/>
    </location>
</feature>
<evidence type="ECO:0008006" key="6">
    <source>
        <dbReference type="Google" id="ProtNLM"/>
    </source>
</evidence>